<gene>
    <name evidence="3" type="ORF">WJX73_000932</name>
</gene>
<dbReference type="GO" id="GO:0071339">
    <property type="term" value="C:MLL1 complex"/>
    <property type="evidence" value="ECO:0007669"/>
    <property type="project" value="InterPro"/>
</dbReference>
<organism evidence="3 4">
    <name type="scientific">Symbiochloris irregularis</name>
    <dbReference type="NCBI Taxonomy" id="706552"/>
    <lineage>
        <taxon>Eukaryota</taxon>
        <taxon>Viridiplantae</taxon>
        <taxon>Chlorophyta</taxon>
        <taxon>core chlorophytes</taxon>
        <taxon>Trebouxiophyceae</taxon>
        <taxon>Trebouxiales</taxon>
        <taxon>Trebouxiaceae</taxon>
        <taxon>Symbiochloris</taxon>
    </lineage>
</organism>
<dbReference type="InterPro" id="IPR000253">
    <property type="entry name" value="FHA_dom"/>
</dbReference>
<evidence type="ECO:0000313" key="4">
    <source>
        <dbReference type="Proteomes" id="UP001465755"/>
    </source>
</evidence>
<dbReference type="GO" id="GO:0045944">
    <property type="term" value="P:positive regulation of transcription by RNA polymerase II"/>
    <property type="evidence" value="ECO:0007669"/>
    <property type="project" value="TreeGrafter"/>
</dbReference>
<dbReference type="InterPro" id="IPR037912">
    <property type="entry name" value="MCRS1"/>
</dbReference>
<reference evidence="3 4" key="1">
    <citation type="journal article" date="2024" name="Nat. Commun.">
        <title>Phylogenomics reveals the evolutionary origins of lichenization in chlorophyte algae.</title>
        <authorList>
            <person name="Puginier C."/>
            <person name="Libourel C."/>
            <person name="Otte J."/>
            <person name="Skaloud P."/>
            <person name="Haon M."/>
            <person name="Grisel S."/>
            <person name="Petersen M."/>
            <person name="Berrin J.G."/>
            <person name="Delaux P.M."/>
            <person name="Dal Grande F."/>
            <person name="Keller J."/>
        </authorList>
    </citation>
    <scope>NUCLEOTIDE SEQUENCE [LARGE SCALE GENOMIC DNA]</scope>
    <source>
        <strain evidence="3 4">SAG 2036</strain>
    </source>
</reference>
<dbReference type="PROSITE" id="PS50006">
    <property type="entry name" value="FHA_DOMAIN"/>
    <property type="match status" value="1"/>
</dbReference>
<accession>A0AAW1NXZ9</accession>
<feature type="compositionally biased region" description="Low complexity" evidence="1">
    <location>
        <begin position="1"/>
        <end position="13"/>
    </location>
</feature>
<dbReference type="GO" id="GO:0044545">
    <property type="term" value="C:NSL complex"/>
    <property type="evidence" value="ECO:0007669"/>
    <property type="project" value="TreeGrafter"/>
</dbReference>
<feature type="region of interest" description="Disordered" evidence="1">
    <location>
        <begin position="1"/>
        <end position="62"/>
    </location>
</feature>
<dbReference type="PANTHER" id="PTHR13233:SF0">
    <property type="entry name" value="MICROSPHERULE PROTEIN 1"/>
    <property type="match status" value="1"/>
</dbReference>
<evidence type="ECO:0000256" key="1">
    <source>
        <dbReference type="SAM" id="MobiDB-lite"/>
    </source>
</evidence>
<evidence type="ECO:0000259" key="2">
    <source>
        <dbReference type="PROSITE" id="PS50006"/>
    </source>
</evidence>
<proteinExistence type="predicted"/>
<name>A0AAW1NXZ9_9CHLO</name>
<feature type="domain" description="FHA" evidence="2">
    <location>
        <begin position="349"/>
        <end position="408"/>
    </location>
</feature>
<protein>
    <recommendedName>
        <fullName evidence="2">FHA domain-containing protein</fullName>
    </recommendedName>
</protein>
<comment type="caution">
    <text evidence="3">The sequence shown here is derived from an EMBL/GenBank/DDBJ whole genome shotgun (WGS) entry which is preliminary data.</text>
</comment>
<keyword evidence="4" id="KW-1185">Reference proteome</keyword>
<dbReference type="AlphaFoldDB" id="A0AAW1NXZ9"/>
<evidence type="ECO:0000313" key="3">
    <source>
        <dbReference type="EMBL" id="KAK9797065.1"/>
    </source>
</evidence>
<dbReference type="GO" id="GO:0031011">
    <property type="term" value="C:Ino80 complex"/>
    <property type="evidence" value="ECO:0007669"/>
    <property type="project" value="InterPro"/>
</dbReference>
<dbReference type="EMBL" id="JALJOQ010000109">
    <property type="protein sequence ID" value="KAK9797065.1"/>
    <property type="molecule type" value="Genomic_DNA"/>
</dbReference>
<dbReference type="SUPFAM" id="SSF49879">
    <property type="entry name" value="SMAD/FHA domain"/>
    <property type="match status" value="1"/>
</dbReference>
<sequence>MATQNPALATASPLPLPTSPRDAQLGRKRSAGNELVEGVRPKKQTRFSNGDAEMTESDSEADSLFPEDLAATEIRLEAAGAEETPGALHQRQLVQRRLDNTTRLRQLYTAEYWSLLEEFRVRHNHILRKARLHTQDAVKSELGEQGEPGVKDFVSMQALMQSTSPPRRVPCAPGPSSSTLADDSRLRSESKSAGEAPPGPAPEQQGAAAQEGRGAGAPLGAVSDEPASSAEQQARSASESLPAPSQDGAARPSPPPQNGHAQSGLGQDRGGVPGFEHVKAVVFSVDPALPVVSHQQLSSWRSKFRSHMQEVSRLEQAAAAAGAREMDREGALAVLLSHAVQYTICRSAASVGRNTGSCGPNQVDVDLTLAGCAKRVSRKQATLALGTDGQFMLRNVGRRAFFVNSRMVNQNQEAPLSHLSHLDIGGLQLLFLINHLAVRRVMITTQHHSVLGQTI</sequence>
<feature type="compositionally biased region" description="Low complexity" evidence="1">
    <location>
        <begin position="227"/>
        <end position="240"/>
    </location>
</feature>
<dbReference type="Pfam" id="PF00498">
    <property type="entry name" value="FHA"/>
    <property type="match status" value="1"/>
</dbReference>
<dbReference type="Proteomes" id="UP001465755">
    <property type="component" value="Unassembled WGS sequence"/>
</dbReference>
<feature type="region of interest" description="Disordered" evidence="1">
    <location>
        <begin position="161"/>
        <end position="273"/>
    </location>
</feature>
<dbReference type="Gene3D" id="2.60.200.20">
    <property type="match status" value="1"/>
</dbReference>
<dbReference type="GO" id="GO:0002151">
    <property type="term" value="F:G-quadruplex RNA binding"/>
    <property type="evidence" value="ECO:0007669"/>
    <property type="project" value="InterPro"/>
</dbReference>
<feature type="compositionally biased region" description="Low complexity" evidence="1">
    <location>
        <begin position="202"/>
        <end position="218"/>
    </location>
</feature>
<feature type="compositionally biased region" description="Basic and acidic residues" evidence="1">
    <location>
        <begin position="182"/>
        <end position="192"/>
    </location>
</feature>
<dbReference type="InterPro" id="IPR008984">
    <property type="entry name" value="SMAD_FHA_dom_sf"/>
</dbReference>
<dbReference type="PANTHER" id="PTHR13233">
    <property type="entry name" value="MICROSPHERULE PROTEIN 1"/>
    <property type="match status" value="1"/>
</dbReference>